<evidence type="ECO:0000313" key="3">
    <source>
        <dbReference type="EMBL" id="GAA3833814.1"/>
    </source>
</evidence>
<protein>
    <recommendedName>
        <fullName evidence="5">Mce-associated membrane protein</fullName>
    </recommendedName>
</protein>
<sequence>MQDKRSQLLSAILVVALVLALVAAGLLFKAWHDAKDERDDAKDRLGDLDSAESAARELLVDMTTYDYQHVDDTYDWLDQLTNSEVKKNFARSEDKIERVVRLGKVVAKGEVEESAYRPGADGTSVVVVAFVHQTITDGSDNQKTEDQWATLTMVPGDSDSGWLASNVQLSGIPDPAGTVTTQ</sequence>
<evidence type="ECO:0008006" key="5">
    <source>
        <dbReference type="Google" id="ProtNLM"/>
    </source>
</evidence>
<gene>
    <name evidence="3" type="ORF">GCM10022242_38640</name>
</gene>
<comment type="caution">
    <text evidence="3">The sequence shown here is derived from an EMBL/GenBank/DDBJ whole genome shotgun (WGS) entry which is preliminary data.</text>
</comment>
<evidence type="ECO:0000256" key="1">
    <source>
        <dbReference type="ARBA" id="ARBA00004370"/>
    </source>
</evidence>
<reference evidence="4" key="1">
    <citation type="journal article" date="2019" name="Int. J. Syst. Evol. Microbiol.">
        <title>The Global Catalogue of Microorganisms (GCM) 10K type strain sequencing project: providing services to taxonomists for standard genome sequencing and annotation.</title>
        <authorList>
            <consortium name="The Broad Institute Genomics Platform"/>
            <consortium name="The Broad Institute Genome Sequencing Center for Infectious Disease"/>
            <person name="Wu L."/>
            <person name="Ma J."/>
        </authorList>
    </citation>
    <scope>NUCLEOTIDE SEQUENCE [LARGE SCALE GENOMIC DNA]</scope>
    <source>
        <strain evidence="4">JCM 16953</strain>
    </source>
</reference>
<name>A0ABP7J3F2_9ACTN</name>
<comment type="subcellular location">
    <subcellularLocation>
        <location evidence="1">Membrane</location>
    </subcellularLocation>
</comment>
<dbReference type="Proteomes" id="UP001501821">
    <property type="component" value="Unassembled WGS sequence"/>
</dbReference>
<dbReference type="EMBL" id="BAABAH010000019">
    <property type="protein sequence ID" value="GAA3833814.1"/>
    <property type="molecule type" value="Genomic_DNA"/>
</dbReference>
<keyword evidence="2" id="KW-0472">Membrane</keyword>
<dbReference type="PANTHER" id="PTHR37042:SF4">
    <property type="entry name" value="OUTER MEMBRANE PROTEIN RV1973"/>
    <property type="match status" value="1"/>
</dbReference>
<proteinExistence type="predicted"/>
<dbReference type="PANTHER" id="PTHR37042">
    <property type="entry name" value="OUTER MEMBRANE PROTEIN RV1973"/>
    <property type="match status" value="1"/>
</dbReference>
<keyword evidence="4" id="KW-1185">Reference proteome</keyword>
<dbReference type="RefSeq" id="WP_344778587.1">
    <property type="nucleotide sequence ID" value="NZ_BAABAH010000019.1"/>
</dbReference>
<organism evidence="3 4">
    <name type="scientific">Nocardioides panacisoli</name>
    <dbReference type="NCBI Taxonomy" id="627624"/>
    <lineage>
        <taxon>Bacteria</taxon>
        <taxon>Bacillati</taxon>
        <taxon>Actinomycetota</taxon>
        <taxon>Actinomycetes</taxon>
        <taxon>Propionibacteriales</taxon>
        <taxon>Nocardioidaceae</taxon>
        <taxon>Nocardioides</taxon>
    </lineage>
</organism>
<evidence type="ECO:0000256" key="2">
    <source>
        <dbReference type="ARBA" id="ARBA00023136"/>
    </source>
</evidence>
<accession>A0ABP7J3F2</accession>
<evidence type="ECO:0000313" key="4">
    <source>
        <dbReference type="Proteomes" id="UP001501821"/>
    </source>
</evidence>